<sequence length="102" mass="11059">MLNIGNRNRGARVLPPFETGWGETPCRGKMAMAVSRGMAIVYDDGSVCKTRNKSPHESISRFWGQNDGAINQATSHSLGTLQRDGRCGPVGDTRLHSTRAST</sequence>
<accession>A0A518AVP4</accession>
<evidence type="ECO:0000313" key="3">
    <source>
        <dbReference type="Proteomes" id="UP000315750"/>
    </source>
</evidence>
<name>A0A518AVP4_9BACT</name>
<dbReference type="EMBL" id="CP036278">
    <property type="protein sequence ID" value="QDU58783.1"/>
    <property type="molecule type" value="Genomic_DNA"/>
</dbReference>
<evidence type="ECO:0000313" key="2">
    <source>
        <dbReference type="EMBL" id="QDU58783.1"/>
    </source>
</evidence>
<dbReference type="Proteomes" id="UP000315750">
    <property type="component" value="Chromosome"/>
</dbReference>
<reference evidence="2 3" key="1">
    <citation type="submission" date="2019-02" db="EMBL/GenBank/DDBJ databases">
        <title>Deep-cultivation of Planctomycetes and their phenomic and genomic characterization uncovers novel biology.</title>
        <authorList>
            <person name="Wiegand S."/>
            <person name="Jogler M."/>
            <person name="Boedeker C."/>
            <person name="Pinto D."/>
            <person name="Vollmers J."/>
            <person name="Rivas-Marin E."/>
            <person name="Kohn T."/>
            <person name="Peeters S.H."/>
            <person name="Heuer A."/>
            <person name="Rast P."/>
            <person name="Oberbeckmann S."/>
            <person name="Bunk B."/>
            <person name="Jeske O."/>
            <person name="Meyerdierks A."/>
            <person name="Storesund J.E."/>
            <person name="Kallscheuer N."/>
            <person name="Luecker S."/>
            <person name="Lage O.M."/>
            <person name="Pohl T."/>
            <person name="Merkel B.J."/>
            <person name="Hornburger P."/>
            <person name="Mueller R.-W."/>
            <person name="Bruemmer F."/>
            <person name="Labrenz M."/>
            <person name="Spormann A.M."/>
            <person name="Op den Camp H."/>
            <person name="Overmann J."/>
            <person name="Amann R."/>
            <person name="Jetten M.S.M."/>
            <person name="Mascher T."/>
            <person name="Medema M.H."/>
            <person name="Devos D.P."/>
            <person name="Kaster A.-K."/>
            <person name="Ovreas L."/>
            <person name="Rohde M."/>
            <person name="Galperin M.Y."/>
            <person name="Jogler C."/>
        </authorList>
    </citation>
    <scope>NUCLEOTIDE SEQUENCE [LARGE SCALE GENOMIC DNA]</scope>
    <source>
        <strain evidence="2 3">Pan181</strain>
    </source>
</reference>
<dbReference type="KEGG" id="amuc:Pan181_50230"/>
<keyword evidence="3" id="KW-1185">Reference proteome</keyword>
<evidence type="ECO:0000256" key="1">
    <source>
        <dbReference type="SAM" id="MobiDB-lite"/>
    </source>
</evidence>
<proteinExistence type="predicted"/>
<organism evidence="2 3">
    <name type="scientific">Aeoliella mucimassa</name>
    <dbReference type="NCBI Taxonomy" id="2527972"/>
    <lineage>
        <taxon>Bacteria</taxon>
        <taxon>Pseudomonadati</taxon>
        <taxon>Planctomycetota</taxon>
        <taxon>Planctomycetia</taxon>
        <taxon>Pirellulales</taxon>
        <taxon>Lacipirellulaceae</taxon>
        <taxon>Aeoliella</taxon>
    </lineage>
</organism>
<protein>
    <submittedName>
        <fullName evidence="2">Uncharacterized protein</fullName>
    </submittedName>
</protein>
<feature type="region of interest" description="Disordered" evidence="1">
    <location>
        <begin position="79"/>
        <end position="102"/>
    </location>
</feature>
<dbReference type="AlphaFoldDB" id="A0A518AVP4"/>
<gene>
    <name evidence="2" type="ORF">Pan181_50230</name>
</gene>